<accession>A0ABR3EPM2</accession>
<dbReference type="EMBL" id="JBAHYK010002561">
    <property type="protein sequence ID" value="KAL0564830.1"/>
    <property type="molecule type" value="Genomic_DNA"/>
</dbReference>
<reference evidence="6 7" key="1">
    <citation type="submission" date="2024-02" db="EMBL/GenBank/DDBJ databases">
        <title>A draft genome for the cacao thread blight pathogen Marasmius crinis-equi.</title>
        <authorList>
            <person name="Cohen S.P."/>
            <person name="Baruah I.K."/>
            <person name="Amoako-Attah I."/>
            <person name="Bukari Y."/>
            <person name="Meinhardt L.W."/>
            <person name="Bailey B.A."/>
        </authorList>
    </citation>
    <scope>NUCLEOTIDE SEQUENCE [LARGE SCALE GENOMIC DNA]</scope>
    <source>
        <strain evidence="6 7">GH-76</strain>
    </source>
</reference>
<evidence type="ECO:0000313" key="7">
    <source>
        <dbReference type="Proteomes" id="UP001465976"/>
    </source>
</evidence>
<comment type="subcellular location">
    <subcellularLocation>
        <location evidence="1">Membrane</location>
        <topology evidence="1">Multi-pass membrane protein</topology>
    </subcellularLocation>
</comment>
<keyword evidence="3 5" id="KW-1133">Transmembrane helix</keyword>
<dbReference type="Proteomes" id="UP001465976">
    <property type="component" value="Unassembled WGS sequence"/>
</dbReference>
<evidence type="ECO:0000256" key="1">
    <source>
        <dbReference type="ARBA" id="ARBA00004141"/>
    </source>
</evidence>
<organism evidence="6 7">
    <name type="scientific">Marasmius crinis-equi</name>
    <dbReference type="NCBI Taxonomy" id="585013"/>
    <lineage>
        <taxon>Eukaryota</taxon>
        <taxon>Fungi</taxon>
        <taxon>Dikarya</taxon>
        <taxon>Basidiomycota</taxon>
        <taxon>Agaricomycotina</taxon>
        <taxon>Agaricomycetes</taxon>
        <taxon>Agaricomycetidae</taxon>
        <taxon>Agaricales</taxon>
        <taxon>Marasmiineae</taxon>
        <taxon>Marasmiaceae</taxon>
        <taxon>Marasmius</taxon>
    </lineage>
</organism>
<name>A0ABR3EPM2_9AGAR</name>
<evidence type="ECO:0000313" key="6">
    <source>
        <dbReference type="EMBL" id="KAL0564830.1"/>
    </source>
</evidence>
<evidence type="ECO:0000256" key="5">
    <source>
        <dbReference type="SAM" id="Phobius"/>
    </source>
</evidence>
<evidence type="ECO:0000256" key="4">
    <source>
        <dbReference type="ARBA" id="ARBA00023136"/>
    </source>
</evidence>
<comment type="caution">
    <text evidence="6">The sequence shown here is derived from an EMBL/GenBank/DDBJ whole genome shotgun (WGS) entry which is preliminary data.</text>
</comment>
<keyword evidence="4 5" id="KW-0472">Membrane</keyword>
<dbReference type="PANTHER" id="PTHR23501">
    <property type="entry name" value="MAJOR FACILITATOR SUPERFAMILY"/>
    <property type="match status" value="1"/>
</dbReference>
<dbReference type="PANTHER" id="PTHR23501:SF102">
    <property type="entry name" value="DRUG TRANSPORTER, PUTATIVE (AFU_ORTHOLOGUE AFUA_3G08530)-RELATED"/>
    <property type="match status" value="1"/>
</dbReference>
<evidence type="ECO:0000256" key="3">
    <source>
        <dbReference type="ARBA" id="ARBA00022989"/>
    </source>
</evidence>
<protein>
    <submittedName>
        <fullName evidence="6">Uncharacterized protein</fullName>
    </submittedName>
</protein>
<gene>
    <name evidence="6" type="ORF">V5O48_017205</name>
</gene>
<keyword evidence="2 5" id="KW-0812">Transmembrane</keyword>
<proteinExistence type="predicted"/>
<evidence type="ECO:0000256" key="2">
    <source>
        <dbReference type="ARBA" id="ARBA00022692"/>
    </source>
</evidence>
<keyword evidence="7" id="KW-1185">Reference proteome</keyword>
<sequence length="168" mass="18379">MIAAGYFPVLAPLDVTQNAYALAFHSFGRTFAGVWGISISNTVFQNELHKRLRPGLVEALGGALSADRLYGFVPKIRFLDEPAKGELQQAFGDGIGVLWAALTGIAGLGFLISFLMKDIPLQNVRDEKWTNEELRDVESGHPASAEEADSEERCVLPMAMKEGGWNRL</sequence>
<feature type="transmembrane region" description="Helical" evidence="5">
    <location>
        <begin position="97"/>
        <end position="116"/>
    </location>
</feature>